<reference evidence="1" key="2">
    <citation type="journal article" date="2022" name="New Phytol.">
        <title>Evolutionary transition to the ectomycorrhizal habit in the genomes of a hyperdiverse lineage of mushroom-forming fungi.</title>
        <authorList>
            <person name="Looney B."/>
            <person name="Miyauchi S."/>
            <person name="Morin E."/>
            <person name="Drula E."/>
            <person name="Courty P.E."/>
            <person name="Kohler A."/>
            <person name="Kuo A."/>
            <person name="LaButti K."/>
            <person name="Pangilinan J."/>
            <person name="Lipzen A."/>
            <person name="Riley R."/>
            <person name="Andreopoulos W."/>
            <person name="He G."/>
            <person name="Johnson J."/>
            <person name="Nolan M."/>
            <person name="Tritt A."/>
            <person name="Barry K.W."/>
            <person name="Grigoriev I.V."/>
            <person name="Nagy L.G."/>
            <person name="Hibbett D."/>
            <person name="Henrissat B."/>
            <person name="Matheny P.B."/>
            <person name="Labbe J."/>
            <person name="Martin F.M."/>
        </authorList>
    </citation>
    <scope>NUCLEOTIDE SEQUENCE</scope>
    <source>
        <strain evidence="1">FP105234-sp</strain>
    </source>
</reference>
<dbReference type="EMBL" id="MU276517">
    <property type="protein sequence ID" value="KAI0038373.1"/>
    <property type="molecule type" value="Genomic_DNA"/>
</dbReference>
<dbReference type="Proteomes" id="UP000814033">
    <property type="component" value="Unassembled WGS sequence"/>
</dbReference>
<keyword evidence="2" id="KW-1185">Reference proteome</keyword>
<comment type="caution">
    <text evidence="1">The sequence shown here is derived from an EMBL/GenBank/DDBJ whole genome shotgun (WGS) entry which is preliminary data.</text>
</comment>
<proteinExistence type="predicted"/>
<organism evidence="1 2">
    <name type="scientific">Auriscalpium vulgare</name>
    <dbReference type="NCBI Taxonomy" id="40419"/>
    <lineage>
        <taxon>Eukaryota</taxon>
        <taxon>Fungi</taxon>
        <taxon>Dikarya</taxon>
        <taxon>Basidiomycota</taxon>
        <taxon>Agaricomycotina</taxon>
        <taxon>Agaricomycetes</taxon>
        <taxon>Russulales</taxon>
        <taxon>Auriscalpiaceae</taxon>
        <taxon>Auriscalpium</taxon>
    </lineage>
</organism>
<feature type="non-terminal residue" evidence="1">
    <location>
        <position position="170"/>
    </location>
</feature>
<reference evidence="1" key="1">
    <citation type="submission" date="2021-02" db="EMBL/GenBank/DDBJ databases">
        <authorList>
            <consortium name="DOE Joint Genome Institute"/>
            <person name="Ahrendt S."/>
            <person name="Looney B.P."/>
            <person name="Miyauchi S."/>
            <person name="Morin E."/>
            <person name="Drula E."/>
            <person name="Courty P.E."/>
            <person name="Chicoki N."/>
            <person name="Fauchery L."/>
            <person name="Kohler A."/>
            <person name="Kuo A."/>
            <person name="Labutti K."/>
            <person name="Pangilinan J."/>
            <person name="Lipzen A."/>
            <person name="Riley R."/>
            <person name="Andreopoulos W."/>
            <person name="He G."/>
            <person name="Johnson J."/>
            <person name="Barry K.W."/>
            <person name="Grigoriev I.V."/>
            <person name="Nagy L."/>
            <person name="Hibbett D."/>
            <person name="Henrissat B."/>
            <person name="Matheny P.B."/>
            <person name="Labbe J."/>
            <person name="Martin F."/>
        </authorList>
    </citation>
    <scope>NUCLEOTIDE SEQUENCE</scope>
    <source>
        <strain evidence="1">FP105234-sp</strain>
    </source>
</reference>
<gene>
    <name evidence="1" type="ORF">FA95DRAFT_1477804</name>
</gene>
<sequence>YNGEPNYTKFMKWTLESKDFIKDGFISRKKQVSRLKKYLSDRAFSFYMRDVARNPEAWTFSRFCEALFDHCFPPDFRTVQREKYLAFAQRGHPVRDYKRNLEELADAVGKITDRDFAIRFWQGADSYLRVKWYENGYDPEVSSLLELFLSAERYERSEKLRRAEEKKRLD</sequence>
<protein>
    <submittedName>
        <fullName evidence="1">Uncharacterized protein</fullName>
    </submittedName>
</protein>
<evidence type="ECO:0000313" key="2">
    <source>
        <dbReference type="Proteomes" id="UP000814033"/>
    </source>
</evidence>
<feature type="non-terminal residue" evidence="1">
    <location>
        <position position="1"/>
    </location>
</feature>
<name>A0ACB8R303_9AGAM</name>
<evidence type="ECO:0000313" key="1">
    <source>
        <dbReference type="EMBL" id="KAI0038373.1"/>
    </source>
</evidence>
<accession>A0ACB8R303</accession>